<dbReference type="CDD" id="cd06339">
    <property type="entry name" value="PBP1_YraM_LppC_lipoprotein-like"/>
    <property type="match status" value="1"/>
</dbReference>
<dbReference type="PANTHER" id="PTHR38038:SF1">
    <property type="entry name" value="PENICILLIN-BINDING PROTEIN ACTIVATOR LPOA"/>
    <property type="match status" value="1"/>
</dbReference>
<dbReference type="InterPro" id="IPR007443">
    <property type="entry name" value="LpoA"/>
</dbReference>
<dbReference type="RefSeq" id="WP_131911214.1">
    <property type="nucleotide sequence ID" value="NZ_OU594967.1"/>
</dbReference>
<keyword evidence="1 8" id="KW-0732">Signal</keyword>
<keyword evidence="3" id="KW-0573">Peptidoglycan synthesis</keyword>
<dbReference type="GO" id="GO:0008360">
    <property type="term" value="P:regulation of cell shape"/>
    <property type="evidence" value="ECO:0007669"/>
    <property type="project" value="UniProtKB-KW"/>
</dbReference>
<organism evidence="9 10">
    <name type="scientific">Celerinatantimonas diazotrophica</name>
    <dbReference type="NCBI Taxonomy" id="412034"/>
    <lineage>
        <taxon>Bacteria</taxon>
        <taxon>Pseudomonadati</taxon>
        <taxon>Pseudomonadota</taxon>
        <taxon>Gammaproteobacteria</taxon>
        <taxon>Celerinatantimonadaceae</taxon>
        <taxon>Celerinatantimonas</taxon>
    </lineage>
</organism>
<dbReference type="Gene3D" id="3.40.50.2300">
    <property type="match status" value="2"/>
</dbReference>
<name>A0A4R1KGD3_9GAMM</name>
<feature type="signal peptide" evidence="8">
    <location>
        <begin position="1"/>
        <end position="27"/>
    </location>
</feature>
<sequence>MKTMSYWRILIPTLGLLLLTACSSNGIAPKLTAQHPPSITQWAQYDATDYLAQAKAVQGPLIFDWQLLAAKAYIQNGQMGQGQQLLETLHLKAHSARQKAAWRLVSAYAAQLNHHPLQAIKWLQFPSDEQSLPKDYYKSAYQQLAQLYESQHQPINAANALIKLEPYLPQQQVNNNRHHIWQLLKPLSSFKLRSYEQPGQDMLNGYLELIAISNEPVKSPQQLLDRLNQWKQTYPNNPAANFIQGSLSKALQRSLYQPKKIAVLLPLSGHFAQSGQWVRDGLLAAYSDLDRGNVQLDFIDTNSQSMATIGHKITALNSDFIIGPLLKSNVREYAKLDLNKPWLALNNLDDVNADNNDRAKRYSLSLDPETEAVQAAIQMSNLGAIHPLLLVPDNDIGKRMADSFSLTWQKNHKDMPDITFYHGRNDLQNAVKRMLLTTQSAQRINRIKALLGQDLKTEVRSRRDSNSVYIVANNIDTKLIVPFISVTISPFAKPLQLFGSSRSHQEGVNNNELNGMSVTEMPWLLDKVSDNAQRFAKLWPHATDTDKSLYAIGYDAYKILPHLAQMRGFKDYHLQGLTGILSVTENGTIHRQLVWSSYQDGHLESVYEQ</sequence>
<keyword evidence="10" id="KW-1185">Reference proteome</keyword>
<gene>
    <name evidence="9" type="ORF">EV690_0344</name>
</gene>
<dbReference type="GO" id="GO:0030234">
    <property type="term" value="F:enzyme regulator activity"/>
    <property type="evidence" value="ECO:0007669"/>
    <property type="project" value="TreeGrafter"/>
</dbReference>
<evidence type="ECO:0000313" key="10">
    <source>
        <dbReference type="Proteomes" id="UP000295565"/>
    </source>
</evidence>
<evidence type="ECO:0000256" key="4">
    <source>
        <dbReference type="ARBA" id="ARBA00023136"/>
    </source>
</evidence>
<dbReference type="InterPro" id="IPR011990">
    <property type="entry name" value="TPR-like_helical_dom_sf"/>
</dbReference>
<dbReference type="AlphaFoldDB" id="A0A4R1KGD3"/>
<evidence type="ECO:0000256" key="6">
    <source>
        <dbReference type="ARBA" id="ARBA00023237"/>
    </source>
</evidence>
<evidence type="ECO:0000256" key="8">
    <source>
        <dbReference type="SAM" id="SignalP"/>
    </source>
</evidence>
<dbReference type="SUPFAM" id="SSF53822">
    <property type="entry name" value="Periplasmic binding protein-like I"/>
    <property type="match status" value="1"/>
</dbReference>
<dbReference type="PANTHER" id="PTHR38038">
    <property type="entry name" value="PENICILLIN-BINDING PROTEIN ACTIVATOR LPOA"/>
    <property type="match status" value="1"/>
</dbReference>
<evidence type="ECO:0000256" key="7">
    <source>
        <dbReference type="ARBA" id="ARBA00023288"/>
    </source>
</evidence>
<feature type="chain" id="PRO_5020350759" description="Penicillin-binding protein activator LpoA" evidence="8">
    <location>
        <begin position="28"/>
        <end position="609"/>
    </location>
</feature>
<dbReference type="EMBL" id="SMGD01000003">
    <property type="protein sequence ID" value="TCK63247.1"/>
    <property type="molecule type" value="Genomic_DNA"/>
</dbReference>
<evidence type="ECO:0000313" key="9">
    <source>
        <dbReference type="EMBL" id="TCK63247.1"/>
    </source>
</evidence>
<keyword evidence="6" id="KW-0998">Cell outer membrane</keyword>
<reference evidence="9 10" key="1">
    <citation type="submission" date="2019-03" db="EMBL/GenBank/DDBJ databases">
        <title>Genomic Encyclopedia of Type Strains, Phase IV (KMG-IV): sequencing the most valuable type-strain genomes for metagenomic binning, comparative biology and taxonomic classification.</title>
        <authorList>
            <person name="Goeker M."/>
        </authorList>
    </citation>
    <scope>NUCLEOTIDE SEQUENCE [LARGE SCALE GENOMIC DNA]</scope>
    <source>
        <strain evidence="9 10">DSM 18577</strain>
    </source>
</reference>
<keyword evidence="4" id="KW-0472">Membrane</keyword>
<evidence type="ECO:0000256" key="2">
    <source>
        <dbReference type="ARBA" id="ARBA00022960"/>
    </source>
</evidence>
<dbReference type="Gene3D" id="1.25.40.650">
    <property type="match status" value="1"/>
</dbReference>
<accession>A0A4R1KGD3</accession>
<dbReference type="OrthoDB" id="6708821at2"/>
<dbReference type="InterPro" id="IPR028082">
    <property type="entry name" value="Peripla_BP_I"/>
</dbReference>
<dbReference type="PROSITE" id="PS51257">
    <property type="entry name" value="PROKAR_LIPOPROTEIN"/>
    <property type="match status" value="1"/>
</dbReference>
<evidence type="ECO:0000256" key="1">
    <source>
        <dbReference type="ARBA" id="ARBA00022729"/>
    </source>
</evidence>
<evidence type="ECO:0008006" key="11">
    <source>
        <dbReference type="Google" id="ProtNLM"/>
    </source>
</evidence>
<proteinExistence type="predicted"/>
<dbReference type="Pfam" id="PF04348">
    <property type="entry name" value="LppC"/>
    <property type="match status" value="1"/>
</dbReference>
<keyword evidence="7" id="KW-0449">Lipoprotein</keyword>
<comment type="caution">
    <text evidence="9">The sequence shown here is derived from an EMBL/GenBank/DDBJ whole genome shotgun (WGS) entry which is preliminary data.</text>
</comment>
<protein>
    <recommendedName>
        <fullName evidence="11">Penicillin-binding protein activator LpoA</fullName>
    </recommendedName>
</protein>
<evidence type="ECO:0000256" key="5">
    <source>
        <dbReference type="ARBA" id="ARBA00023139"/>
    </source>
</evidence>
<dbReference type="Gene3D" id="1.25.40.10">
    <property type="entry name" value="Tetratricopeptide repeat domain"/>
    <property type="match status" value="1"/>
</dbReference>
<evidence type="ECO:0000256" key="3">
    <source>
        <dbReference type="ARBA" id="ARBA00022984"/>
    </source>
</evidence>
<dbReference type="GO" id="GO:0009252">
    <property type="term" value="P:peptidoglycan biosynthetic process"/>
    <property type="evidence" value="ECO:0007669"/>
    <property type="project" value="UniProtKB-KW"/>
</dbReference>
<dbReference type="Proteomes" id="UP000295565">
    <property type="component" value="Unassembled WGS sequence"/>
</dbReference>
<keyword evidence="5" id="KW-0564">Palmitate</keyword>
<keyword evidence="2" id="KW-0133">Cell shape</keyword>
<dbReference type="GO" id="GO:0031241">
    <property type="term" value="C:periplasmic side of cell outer membrane"/>
    <property type="evidence" value="ECO:0007669"/>
    <property type="project" value="TreeGrafter"/>
</dbReference>